<name>A0A840UYY9_9BACT</name>
<proteinExistence type="predicted"/>
<keyword evidence="2" id="KW-1185">Reference proteome</keyword>
<dbReference type="InterPro" id="IPR010148">
    <property type="entry name" value="CRISPR-assoc_prot_CT1975"/>
</dbReference>
<sequence length="339" mass="36870">MNLIELHILQSFPVSCLNRDDVGSPKSALFGGTRRARISSQCLKRASRLLAHDLHRGFDGIRSRYLLAPFTDALLQAGLEEELAKAKADELCKLFSKPDSKNPDQVTTAVYLSPSEIANISTAIAAGEETKKAIKNATRNDAADIALFGRMVANDASLNVEGAAMFSHALSTHRTDNEVDFFSAVDDRKVDSEDAGASMIGTLEFNSATYYRYLAINLDLLASPQHLAGLSDDERKDILRTFIRSALVAVPGARKNSMNAGTLPHEVLGIRKPTGQPLQLINAFENPVKAHDNGFAEASLVAMNQHLADIERIWGDQGEKLYLTQTPGGIDAFIHQLLG</sequence>
<gene>
    <name evidence="1" type="ORF">HNR46_001189</name>
</gene>
<dbReference type="EMBL" id="JACHFD010000004">
    <property type="protein sequence ID" value="MBB5350955.1"/>
    <property type="molecule type" value="Genomic_DNA"/>
</dbReference>
<reference evidence="1 2" key="1">
    <citation type="submission" date="2020-08" db="EMBL/GenBank/DDBJ databases">
        <title>Genomic Encyclopedia of Type Strains, Phase IV (KMG-IV): sequencing the most valuable type-strain genomes for metagenomic binning, comparative biology and taxonomic classification.</title>
        <authorList>
            <person name="Goeker M."/>
        </authorList>
    </citation>
    <scope>NUCLEOTIDE SEQUENCE [LARGE SCALE GENOMIC DNA]</scope>
    <source>
        <strain evidence="1 2">YC6886</strain>
    </source>
</reference>
<evidence type="ECO:0000313" key="1">
    <source>
        <dbReference type="EMBL" id="MBB5350955.1"/>
    </source>
</evidence>
<organism evidence="1 2">
    <name type="scientific">Haloferula luteola</name>
    <dbReference type="NCBI Taxonomy" id="595692"/>
    <lineage>
        <taxon>Bacteria</taxon>
        <taxon>Pseudomonadati</taxon>
        <taxon>Verrucomicrobiota</taxon>
        <taxon>Verrucomicrobiia</taxon>
        <taxon>Verrucomicrobiales</taxon>
        <taxon>Verrucomicrobiaceae</taxon>
        <taxon>Haloferula</taxon>
    </lineage>
</organism>
<comment type="caution">
    <text evidence="1">The sequence shown here is derived from an EMBL/GenBank/DDBJ whole genome shotgun (WGS) entry which is preliminary data.</text>
</comment>
<dbReference type="Proteomes" id="UP000557717">
    <property type="component" value="Unassembled WGS sequence"/>
</dbReference>
<evidence type="ECO:0000313" key="2">
    <source>
        <dbReference type="Proteomes" id="UP000557717"/>
    </source>
</evidence>
<dbReference type="AlphaFoldDB" id="A0A840UYY9"/>
<protein>
    <submittedName>
        <fullName evidence="1">CRISPR system Cascade subunit CasC</fullName>
    </submittedName>
</protein>
<dbReference type="Pfam" id="PF09344">
    <property type="entry name" value="Cas_CT1975"/>
    <property type="match status" value="1"/>
</dbReference>
<dbReference type="RefSeq" id="WP_184016687.1">
    <property type="nucleotide sequence ID" value="NZ_JACHFD010000004.1"/>
</dbReference>
<dbReference type="NCBIfam" id="TIGR01869">
    <property type="entry name" value="casC_Cse4"/>
    <property type="match status" value="1"/>
</dbReference>
<accession>A0A840UYY9</accession>